<dbReference type="InterPro" id="IPR010961">
    <property type="entry name" value="4pyrrol_synth_NH2levulA_synth"/>
</dbReference>
<reference evidence="17" key="1">
    <citation type="submission" date="2022-09" db="EMBL/GenBank/DDBJ databases">
        <title>Novosphingobium sp. Nov., a polycyclic aromatic hydrocarbon-degrading bacterium isolated form mangrove sediments in HongKong.</title>
        <authorList>
            <person name="Hu Z."/>
        </authorList>
    </citation>
    <scope>NUCLEOTIDE SEQUENCE</scope>
    <source>
        <strain evidence="17">HK4-1</strain>
    </source>
</reference>
<evidence type="ECO:0000256" key="4">
    <source>
        <dbReference type="ARBA" id="ARBA00011738"/>
    </source>
</evidence>
<evidence type="ECO:0000256" key="8">
    <source>
        <dbReference type="ARBA" id="ARBA00023133"/>
    </source>
</evidence>
<keyword evidence="9 15" id="KW-0012">Acyltransferase</keyword>
<name>A0ABT2I3K2_9SPHN</name>
<dbReference type="RefSeq" id="WP_260045445.1">
    <property type="nucleotide sequence ID" value="NZ_JANZXA010000004.1"/>
</dbReference>
<evidence type="ECO:0000256" key="5">
    <source>
        <dbReference type="ARBA" id="ARBA00013257"/>
    </source>
</evidence>
<dbReference type="InterPro" id="IPR050087">
    <property type="entry name" value="AON_synthase_class-II"/>
</dbReference>
<dbReference type="NCBIfam" id="TIGR01821">
    <property type="entry name" value="5aminolev_synth"/>
    <property type="match status" value="1"/>
</dbReference>
<feature type="domain" description="Aminotransferase class I/classII large" evidence="16">
    <location>
        <begin position="48"/>
        <end position="390"/>
    </location>
</feature>
<evidence type="ECO:0000256" key="12">
    <source>
        <dbReference type="ARBA" id="ARBA00032773"/>
    </source>
</evidence>
<dbReference type="CDD" id="cd06454">
    <property type="entry name" value="KBL_like"/>
    <property type="match status" value="1"/>
</dbReference>
<evidence type="ECO:0000256" key="7">
    <source>
        <dbReference type="ARBA" id="ARBA00022898"/>
    </source>
</evidence>
<dbReference type="SUPFAM" id="SSF53383">
    <property type="entry name" value="PLP-dependent transferases"/>
    <property type="match status" value="1"/>
</dbReference>
<evidence type="ECO:0000256" key="13">
    <source>
        <dbReference type="ARBA" id="ARBA00047654"/>
    </source>
</evidence>
<dbReference type="EMBL" id="JANZXA010000004">
    <property type="protein sequence ID" value="MCT2399370.1"/>
    <property type="molecule type" value="Genomic_DNA"/>
</dbReference>
<evidence type="ECO:0000256" key="10">
    <source>
        <dbReference type="ARBA" id="ARBA00031691"/>
    </source>
</evidence>
<evidence type="ECO:0000313" key="18">
    <source>
        <dbReference type="Proteomes" id="UP001165583"/>
    </source>
</evidence>
<gene>
    <name evidence="17" type="primary">hemA</name>
    <name evidence="17" type="ORF">NZK81_07405</name>
</gene>
<dbReference type="InterPro" id="IPR015422">
    <property type="entry name" value="PyrdxlP-dep_Trfase_small"/>
</dbReference>
<organism evidence="17 18">
    <name type="scientific">Novosphingobium mangrovi</name>
    <name type="common">ex Huang et al. 2023</name>
    <dbReference type="NCBI Taxonomy" id="2976432"/>
    <lineage>
        <taxon>Bacteria</taxon>
        <taxon>Pseudomonadati</taxon>
        <taxon>Pseudomonadota</taxon>
        <taxon>Alphaproteobacteria</taxon>
        <taxon>Sphingomonadales</taxon>
        <taxon>Sphingomonadaceae</taxon>
        <taxon>Novosphingobium</taxon>
    </lineage>
</organism>
<evidence type="ECO:0000256" key="1">
    <source>
        <dbReference type="ARBA" id="ARBA00001933"/>
    </source>
</evidence>
<comment type="similarity">
    <text evidence="3 14">Belongs to the class-II pyridoxal-phosphate-dependent aminotransferase family.</text>
</comment>
<evidence type="ECO:0000256" key="11">
    <source>
        <dbReference type="ARBA" id="ARBA00031945"/>
    </source>
</evidence>
<evidence type="ECO:0000313" key="17">
    <source>
        <dbReference type="EMBL" id="MCT2399370.1"/>
    </source>
</evidence>
<evidence type="ECO:0000259" key="16">
    <source>
        <dbReference type="Pfam" id="PF00155"/>
    </source>
</evidence>
<proteinExistence type="inferred from homology"/>
<keyword evidence="8 15" id="KW-0350">Heme biosynthesis</keyword>
<evidence type="ECO:0000256" key="15">
    <source>
        <dbReference type="RuleBase" id="RU910713"/>
    </source>
</evidence>
<dbReference type="InterPro" id="IPR015421">
    <property type="entry name" value="PyrdxlP-dep_Trfase_major"/>
</dbReference>
<comment type="catalytic activity">
    <reaction evidence="13 15">
        <text>succinyl-CoA + glycine + H(+) = 5-aminolevulinate + CO2 + CoA</text>
        <dbReference type="Rhea" id="RHEA:12921"/>
        <dbReference type="ChEBI" id="CHEBI:15378"/>
        <dbReference type="ChEBI" id="CHEBI:16526"/>
        <dbReference type="ChEBI" id="CHEBI:57287"/>
        <dbReference type="ChEBI" id="CHEBI:57292"/>
        <dbReference type="ChEBI" id="CHEBI:57305"/>
        <dbReference type="ChEBI" id="CHEBI:356416"/>
        <dbReference type="EC" id="2.3.1.37"/>
    </reaction>
</comment>
<dbReference type="Pfam" id="PF00155">
    <property type="entry name" value="Aminotran_1_2"/>
    <property type="match status" value="1"/>
</dbReference>
<evidence type="ECO:0000256" key="9">
    <source>
        <dbReference type="ARBA" id="ARBA00023315"/>
    </source>
</evidence>
<dbReference type="InterPro" id="IPR001917">
    <property type="entry name" value="Aminotrans_II_pyridoxalP_BS"/>
</dbReference>
<comment type="caution">
    <text evidence="17">The sequence shown here is derived from an EMBL/GenBank/DDBJ whole genome shotgun (WGS) entry which is preliminary data.</text>
</comment>
<dbReference type="PROSITE" id="PS00599">
    <property type="entry name" value="AA_TRANSFER_CLASS_2"/>
    <property type="match status" value="1"/>
</dbReference>
<comment type="cofactor">
    <cofactor evidence="1 14">
        <name>pyridoxal 5'-phosphate</name>
        <dbReference type="ChEBI" id="CHEBI:597326"/>
    </cofactor>
</comment>
<evidence type="ECO:0000256" key="14">
    <source>
        <dbReference type="RuleBase" id="RU003693"/>
    </source>
</evidence>
<dbReference type="PANTHER" id="PTHR13693">
    <property type="entry name" value="CLASS II AMINOTRANSFERASE/8-AMINO-7-OXONONANOATE SYNTHASE"/>
    <property type="match status" value="1"/>
</dbReference>
<evidence type="ECO:0000256" key="2">
    <source>
        <dbReference type="ARBA" id="ARBA00005029"/>
    </source>
</evidence>
<dbReference type="PANTHER" id="PTHR13693:SF102">
    <property type="entry name" value="2-AMINO-3-KETOBUTYRATE COENZYME A LIGASE, MITOCHONDRIAL"/>
    <property type="match status" value="1"/>
</dbReference>
<evidence type="ECO:0000256" key="3">
    <source>
        <dbReference type="ARBA" id="ARBA00008392"/>
    </source>
</evidence>
<dbReference type="GO" id="GO:0003870">
    <property type="term" value="F:5-aminolevulinate synthase activity"/>
    <property type="evidence" value="ECO:0007669"/>
    <property type="project" value="UniProtKB-EC"/>
</dbReference>
<dbReference type="InterPro" id="IPR004839">
    <property type="entry name" value="Aminotransferase_I/II_large"/>
</dbReference>
<comment type="pathway">
    <text evidence="2 15">Porphyrin-containing compound metabolism; protoporphyrin-IX biosynthesis; 5-aminolevulinate from glycine: step 1/1.</text>
</comment>
<dbReference type="Gene3D" id="3.40.640.10">
    <property type="entry name" value="Type I PLP-dependent aspartate aminotransferase-like (Major domain)"/>
    <property type="match status" value="1"/>
</dbReference>
<keyword evidence="6 15" id="KW-0808">Transferase</keyword>
<dbReference type="Proteomes" id="UP001165583">
    <property type="component" value="Unassembled WGS sequence"/>
</dbReference>
<evidence type="ECO:0000256" key="6">
    <source>
        <dbReference type="ARBA" id="ARBA00022679"/>
    </source>
</evidence>
<dbReference type="EC" id="2.3.1.37" evidence="5 15"/>
<keyword evidence="7 14" id="KW-0663">Pyridoxal phosphate</keyword>
<dbReference type="InterPro" id="IPR015424">
    <property type="entry name" value="PyrdxlP-dep_Trfase"/>
</dbReference>
<comment type="subunit">
    <text evidence="4">Homodimer.</text>
</comment>
<protein>
    <recommendedName>
        <fullName evidence="5 15">5-aminolevulinate synthase</fullName>
        <ecNumber evidence="5 15">2.3.1.37</ecNumber>
    </recommendedName>
    <alternativeName>
        <fullName evidence="10 15">5-aminolevulinic acid synthase</fullName>
    </alternativeName>
    <alternativeName>
        <fullName evidence="11 15">Delta-ALA synthase</fullName>
    </alternativeName>
    <alternativeName>
        <fullName evidence="12 15">Delta-aminolevulinate synthase</fullName>
    </alternativeName>
</protein>
<accession>A0ABT2I3K2</accession>
<sequence length="404" mass="44171">MNYEHIFDQAIERLHSEGRYRVFIDILRNKGAYPNARCFAGHNGPKPITVWCSNDYLAMGQHPKVIEAMEEALHDVGAGSGGTRNIGGNTHYHIELESELADLLGKEGALLFTSGYVSNDATLSTLAKLLPGCVIFSDELNHASMIAGIRNSGCEKKVFRHNDLEHLEELLAATDPETPKLIAFESVYSMDGDIAPIHAICDLADKYNALTYIDEVHAVGMYGPRGGGITDRDEAAHRIDIIEGTLGKAFGVMGGYIAADQKVIDCIRSYAPGFIFTTSLSPVLVAGVLASVKHLKSSNEEREGQQRSAAMLKQMFRDAGLPVMNSTTHIVPLMVGDPVKAKAISDILLAEYGAYVQPINFPTVPRGTERLRFTPGPAHTEEMMRELTGALVEIWERMEMKLAA</sequence>
<dbReference type="Gene3D" id="3.90.1150.10">
    <property type="entry name" value="Aspartate Aminotransferase, domain 1"/>
    <property type="match status" value="1"/>
</dbReference>
<keyword evidence="18" id="KW-1185">Reference proteome</keyword>